<dbReference type="STRING" id="91360.SAMN05660330_04411"/>
<sequence length="463" mass="50269">MIVKDLAIIGGGPAGMSAAIEGVANGLSVVLVENARDLGGKVLKEKASYINGNHGENNETKTRNELHRSFNRIKDDITLLKNSEVWNVSPDNIIDVFSAQRPGQPSNSIKAKKLLIATGAVDRITPIPGWQLPGVFTIGGLNTFIKRGAIPGKRFVVGGTGPLQVALTYNLVKAGARVAAMIDVNSMFGMAPVGIQLLTKGGLDKLSLGIKYLLRIRKERIPVYYSHAVTEVIGDDCVKHVIVSKVDSNWQRIAGTDIQLDANIVALGYNLIPAVDIARLLGCETSFNQNIGQWQVNHSEYMETSRNGIFVAGDGASVKGYDAAILEGRIAAIEVARQLGRVGGQKADQLTKQDRKKAKNARYVGDAMSKTAMIKTGIFDSVTDETIVCRCEEVTYRDIRTAVANGARDLNDLKRRTRLGMGNCQGTFCGQVANELMWKAARDNWPRSRFTVRQPLRPVPIGC</sequence>
<dbReference type="CDD" id="cd19946">
    <property type="entry name" value="GlpA-like_Fer2_BFD-like"/>
    <property type="match status" value="1"/>
</dbReference>
<dbReference type="EMBL" id="FNJI01000097">
    <property type="protein sequence ID" value="SDP85568.1"/>
    <property type="molecule type" value="Genomic_DNA"/>
</dbReference>
<dbReference type="PIRSF" id="PIRSF037495">
    <property type="entry name" value="Opine_OX_OoxA/HcnB"/>
    <property type="match status" value="1"/>
</dbReference>
<reference evidence="4 5" key="1">
    <citation type="submission" date="2016-10" db="EMBL/GenBank/DDBJ databases">
        <authorList>
            <person name="de Groot N.N."/>
        </authorList>
    </citation>
    <scope>NUCLEOTIDE SEQUENCE [LARGE SCALE GENOMIC DNA]</scope>
    <source>
        <strain evidence="4 5">DSM 12130</strain>
    </source>
</reference>
<accession>A0A1H0W4R1</accession>
<dbReference type="Gene3D" id="1.10.10.1100">
    <property type="entry name" value="BFD-like [2Fe-2S]-binding domain"/>
    <property type="match status" value="1"/>
</dbReference>
<gene>
    <name evidence="4" type="ORF">SAMN05660330_04411</name>
</gene>
<evidence type="ECO:0000259" key="2">
    <source>
        <dbReference type="Pfam" id="PF04324"/>
    </source>
</evidence>
<dbReference type="InterPro" id="IPR023753">
    <property type="entry name" value="FAD/NAD-binding_dom"/>
</dbReference>
<dbReference type="GO" id="GO:0016491">
    <property type="term" value="F:oxidoreductase activity"/>
    <property type="evidence" value="ECO:0007669"/>
    <property type="project" value="UniProtKB-KW"/>
</dbReference>
<keyword evidence="5" id="KW-1185">Reference proteome</keyword>
<keyword evidence="1" id="KW-0560">Oxidoreductase</keyword>
<dbReference type="RefSeq" id="WP_092226393.1">
    <property type="nucleotide sequence ID" value="NZ_FNJI01000097.1"/>
</dbReference>
<feature type="non-terminal residue" evidence="4">
    <location>
        <position position="463"/>
    </location>
</feature>
<dbReference type="Proteomes" id="UP000199073">
    <property type="component" value="Unassembled WGS sequence"/>
</dbReference>
<dbReference type="SUPFAM" id="SSF51905">
    <property type="entry name" value="FAD/NAD(P)-binding domain"/>
    <property type="match status" value="1"/>
</dbReference>
<evidence type="ECO:0000256" key="1">
    <source>
        <dbReference type="ARBA" id="ARBA00023002"/>
    </source>
</evidence>
<dbReference type="InterPro" id="IPR007419">
    <property type="entry name" value="BFD-like_2Fe2S-bd_dom"/>
</dbReference>
<evidence type="ECO:0000313" key="5">
    <source>
        <dbReference type="Proteomes" id="UP000199073"/>
    </source>
</evidence>
<dbReference type="PANTHER" id="PTHR42949:SF3">
    <property type="entry name" value="ANAEROBIC GLYCEROL-3-PHOSPHATE DEHYDROGENASE SUBUNIT B"/>
    <property type="match status" value="1"/>
</dbReference>
<evidence type="ECO:0000313" key="4">
    <source>
        <dbReference type="EMBL" id="SDP85568.1"/>
    </source>
</evidence>
<protein>
    <submittedName>
        <fullName evidence="4">BFD-like [2Fe-2S] binding domain-containing protein</fullName>
    </submittedName>
</protein>
<proteinExistence type="predicted"/>
<dbReference type="InterPro" id="IPR051691">
    <property type="entry name" value="Metab_Enz_Cyan_OpOx_G3PDH"/>
</dbReference>
<feature type="domain" description="FAD/NAD(P)-binding" evidence="3">
    <location>
        <begin position="4"/>
        <end position="337"/>
    </location>
</feature>
<dbReference type="PANTHER" id="PTHR42949">
    <property type="entry name" value="ANAEROBIC GLYCEROL-3-PHOSPHATE DEHYDROGENASE SUBUNIT B"/>
    <property type="match status" value="1"/>
</dbReference>
<dbReference type="Pfam" id="PF07992">
    <property type="entry name" value="Pyr_redox_2"/>
    <property type="match status" value="1"/>
</dbReference>
<organism evidence="4 5">
    <name type="scientific">Desulforhopalus singaporensis</name>
    <dbReference type="NCBI Taxonomy" id="91360"/>
    <lineage>
        <taxon>Bacteria</taxon>
        <taxon>Pseudomonadati</taxon>
        <taxon>Thermodesulfobacteriota</taxon>
        <taxon>Desulfobulbia</taxon>
        <taxon>Desulfobulbales</taxon>
        <taxon>Desulfocapsaceae</taxon>
        <taxon>Desulforhopalus</taxon>
    </lineage>
</organism>
<dbReference type="PRINTS" id="PR00469">
    <property type="entry name" value="PNDRDTASEII"/>
</dbReference>
<dbReference type="InterPro" id="IPR041854">
    <property type="entry name" value="BFD-like_2Fe2S-bd_dom_sf"/>
</dbReference>
<feature type="domain" description="BFD-like [2Fe-2S]-binding" evidence="2">
    <location>
        <begin position="387"/>
        <end position="437"/>
    </location>
</feature>
<evidence type="ECO:0000259" key="3">
    <source>
        <dbReference type="Pfam" id="PF07992"/>
    </source>
</evidence>
<dbReference type="InterPro" id="IPR036188">
    <property type="entry name" value="FAD/NAD-bd_sf"/>
</dbReference>
<dbReference type="Pfam" id="PF04324">
    <property type="entry name" value="Fer2_BFD"/>
    <property type="match status" value="1"/>
</dbReference>
<dbReference type="AlphaFoldDB" id="A0A1H0W4R1"/>
<dbReference type="Gene3D" id="3.50.50.60">
    <property type="entry name" value="FAD/NAD(P)-binding domain"/>
    <property type="match status" value="2"/>
</dbReference>
<name>A0A1H0W4R1_9BACT</name>
<dbReference type="InterPro" id="IPR017224">
    <property type="entry name" value="Opine_Oxase_asu/HCN_bsu"/>
</dbReference>
<dbReference type="PRINTS" id="PR00368">
    <property type="entry name" value="FADPNR"/>
</dbReference>